<keyword evidence="3" id="KW-0677">Repeat</keyword>
<evidence type="ECO:0000256" key="4">
    <source>
        <dbReference type="RuleBase" id="RU365011"/>
    </source>
</evidence>
<evidence type="ECO:0000259" key="5">
    <source>
        <dbReference type="Pfam" id="PF07819"/>
    </source>
</evidence>
<evidence type="ECO:0000313" key="8">
    <source>
        <dbReference type="EMBL" id="KAF6219512.1"/>
    </source>
</evidence>
<dbReference type="InterPro" id="IPR011047">
    <property type="entry name" value="Quinoprotein_ADH-like_sf"/>
</dbReference>
<dbReference type="InterPro" id="IPR054471">
    <property type="entry name" value="GPIID_WHD"/>
</dbReference>
<keyword evidence="4" id="KW-0256">Endoplasmic reticulum</keyword>
<keyword evidence="4" id="KW-0813">Transport</keyword>
<dbReference type="Pfam" id="PF22939">
    <property type="entry name" value="WHD_GPIID"/>
    <property type="match status" value="1"/>
</dbReference>
<feature type="domain" description="GPI inositol-deacylase PGAP1-like alpha/beta" evidence="5">
    <location>
        <begin position="58"/>
        <end position="187"/>
    </location>
</feature>
<dbReference type="Gene3D" id="3.40.50.1820">
    <property type="entry name" value="alpha/beta hydrolase"/>
    <property type="match status" value="1"/>
</dbReference>
<keyword evidence="4" id="KW-0653">Protein transport</keyword>
<dbReference type="SMART" id="SM00320">
    <property type="entry name" value="WD40"/>
    <property type="match status" value="6"/>
</dbReference>
<evidence type="ECO:0000256" key="2">
    <source>
        <dbReference type="ARBA" id="ARBA00015856"/>
    </source>
</evidence>
<comment type="caution">
    <text evidence="8">The sequence shown here is derived from an EMBL/GenBank/DDBJ whole genome shotgun (WGS) entry which is preliminary data.</text>
</comment>
<gene>
    <name evidence="8" type="ORF">HO133_003981</name>
</gene>
<evidence type="ECO:0000256" key="3">
    <source>
        <dbReference type="ARBA" id="ARBA00022737"/>
    </source>
</evidence>
<feature type="domain" description="Nephrocystin 3-like N-terminal" evidence="7">
    <location>
        <begin position="339"/>
        <end position="500"/>
    </location>
</feature>
<name>A0A8H6C9P8_9LECA</name>
<dbReference type="SUPFAM" id="SSF50998">
    <property type="entry name" value="Quinoprotein alcohol dehydrogenase-like"/>
    <property type="match status" value="1"/>
</dbReference>
<evidence type="ECO:0000259" key="7">
    <source>
        <dbReference type="Pfam" id="PF24883"/>
    </source>
</evidence>
<dbReference type="InterPro" id="IPR029058">
    <property type="entry name" value="AB_hydrolase_fold"/>
</dbReference>
<comment type="function">
    <text evidence="1 4">Involved in inositol deacylation of GPI-anchored proteins which plays important roles in the quality control and ER-associated degradation of GPI-anchored proteins.</text>
</comment>
<protein>
    <recommendedName>
        <fullName evidence="2 4">GPI inositol-deacylase</fullName>
        <ecNumber evidence="4">3.1.-.-</ecNumber>
    </recommendedName>
</protein>
<dbReference type="InterPro" id="IPR027417">
    <property type="entry name" value="P-loop_NTPase"/>
</dbReference>
<dbReference type="Gene3D" id="2.130.10.10">
    <property type="entry name" value="YVTN repeat-like/Quinoprotein amine dehydrogenase"/>
    <property type="match status" value="2"/>
</dbReference>
<dbReference type="InterPro" id="IPR056884">
    <property type="entry name" value="NPHP3-like_N"/>
</dbReference>
<dbReference type="PANTHER" id="PTHR10039:SF16">
    <property type="entry name" value="GPI INOSITOL-DEACYLASE"/>
    <property type="match status" value="1"/>
</dbReference>
<evidence type="ECO:0000259" key="6">
    <source>
        <dbReference type="Pfam" id="PF22939"/>
    </source>
</evidence>
<dbReference type="GO" id="GO:0016788">
    <property type="term" value="F:hydrolase activity, acting on ester bonds"/>
    <property type="evidence" value="ECO:0007669"/>
    <property type="project" value="InterPro"/>
</dbReference>
<evidence type="ECO:0000256" key="1">
    <source>
        <dbReference type="ARBA" id="ARBA00003496"/>
    </source>
</evidence>
<dbReference type="RefSeq" id="XP_037148947.1">
    <property type="nucleotide sequence ID" value="XM_037294900.1"/>
</dbReference>
<dbReference type="SUPFAM" id="SSF53474">
    <property type="entry name" value="alpha/beta-Hydrolases"/>
    <property type="match status" value="1"/>
</dbReference>
<dbReference type="SUPFAM" id="SSF52540">
    <property type="entry name" value="P-loop containing nucleoside triphosphate hydrolases"/>
    <property type="match status" value="1"/>
</dbReference>
<keyword evidence="9" id="KW-1185">Reference proteome</keyword>
<dbReference type="InterPro" id="IPR001680">
    <property type="entry name" value="WD40_rpt"/>
</dbReference>
<dbReference type="PANTHER" id="PTHR10039">
    <property type="entry name" value="AMELOGENIN"/>
    <property type="match status" value="1"/>
</dbReference>
<sequence length="1585" mass="178438">MPLTDPLRRKSTTATLFLDRPFSGLSLGRRQSEHVDEVRGPLGLNLLYAPSEPLIDFIFVHGLRGGSRKTWSKTEDINHYWPQQWLPLEPRFKNVRIHSFGYNSDWGERKGSNLTVHDFGQALLGEILNSPDLSGHDENTAIVLVGHSMGGIIIKKTLLLARQDPHCQKLVGRFHSMFFLATPHRGADSAQLLHKLLSVTSNKAYVGDLAPGSMSTQLINDEFRNAYQGVQLWSFFETVSTSMGLIVDRESAVIGLPGERVQLLNADHRHVCKFDTRLDSNYCSLRNAFVASIESIEKTWLLTRRTEHLSQMQILSQYLGVAERPESELARVNQRQTEGSCKWLTDKESFQKWVGLPTSPRFFWLDGEPATGKSTIAGHVIKFIEETNGDCAFFFFKHGDSTKSSIAVLLRSLAWQMARVNLDVRQELLAMAEQGHFVDKADEGSVWRNIFAARILRLGWRQPCYWILDALDECSNYHALFPLLSKVERQHPLRIFITSRPVLAIDRLFTQEKLDRIAETISIRESLEDIHLYLQANAQFLPAEDEIERDRLLTRILNRSNGNFLWTYLVLQELADTLNVQQAYEVLDSVPNGMDGLYSRILEALLNNPRNREIAKAILKWTVCSSRPLTIDELKEALRLDINVTLPRLELTLGSVTGNLVYVDGDNKAQLAHQTVRSFLTRDHTHGLLTNDFSIIRSRDHLNIGRVCLDYLRGSELKVARYRRGTSSSRTVKRSAFAEYAVQHFSDHIAKSHSDDAKILGDIQAFLSLNSLTWIEIVATTNDLTPIVQAAKNLKAYLDRRAKYQAPIGQAIQDVTAWAVDLSRLVASFGKPLMTNPGAIHFLLPPVCPSTSIIYRSFADYPRPMRVLGLSEDEWDDRLSCIVNPGQQALSVTCEDIAFAVGFSDGTAHIYDTSTMQEKHVFNHRDQVRFVAFSTTDQYLATASRKKISLWNCTTMVLTWEVKLNDPLLTMCFNEDNSLLMGATRSNSLLFWNSATGELVNSFQFSDIDESTGREHWHARAPTHATFSPGLNLLAVVYRQRPIVLWDLEDCSYVGQYNKDTNVYPGPLCFALIFNPKAEVQLVAAAYDDGEIVAFDPWTQRRRASVNADTAVMQGSRDGTILVSGDGNGKITLYDFETLKVLYNINSYELGIRNFAFSNDGLRFFDVRGDHCNIWEPPVLVRWAEMNDESSIGPSDDASIAAPPTVNAKTYDDDRAITAMAAPYGFDVIICGREDGSVAAYSALTGYLVQELASHAKNIAVMFLHLSRSGEILVSVDRSGRIVTRRLEILRGPRVTEFEFMMDRKAIDVVEQILASADDTKILVSMSHKDEIWELETANTLGEIPRSNDRAHWRWIQTSKLLMPLVYFSNGTATLYNWDLFEASHLGPSMDLCLAEAGTTPVVAVTSSANASHLCILLAGSRPGLVPPILRVWNMHEMHAVSRDTQKPDIKEESTREAISKKLPANATYDQLAKDIKFVIGVYEESLIFLTHQGWICSLKFTSPGEENHYTRHFFIPFRYQNSASSLIIHVSSKGSIIVAYRTEVIIFAGGLDFEEKIGWKGDTIIPRPSMKSTLGRGRSEPISY</sequence>
<comment type="subcellular location">
    <subcellularLocation>
        <location evidence="4">Endoplasmic reticulum membrane</location>
    </subcellularLocation>
</comment>
<dbReference type="Pfam" id="PF24883">
    <property type="entry name" value="NPHP3_N"/>
    <property type="match status" value="1"/>
</dbReference>
<keyword evidence="4" id="KW-0378">Hydrolase</keyword>
<evidence type="ECO:0000313" key="9">
    <source>
        <dbReference type="Proteomes" id="UP000593566"/>
    </source>
</evidence>
<proteinExistence type="inferred from homology"/>
<dbReference type="GO" id="GO:0015031">
    <property type="term" value="P:protein transport"/>
    <property type="evidence" value="ECO:0007669"/>
    <property type="project" value="UniProtKB-KW"/>
</dbReference>
<dbReference type="Proteomes" id="UP000593566">
    <property type="component" value="Unassembled WGS sequence"/>
</dbReference>
<dbReference type="InterPro" id="IPR015943">
    <property type="entry name" value="WD40/YVTN_repeat-like_dom_sf"/>
</dbReference>
<dbReference type="InterPro" id="IPR036322">
    <property type="entry name" value="WD40_repeat_dom_sf"/>
</dbReference>
<accession>A0A8H6C9P8</accession>
<organism evidence="8 9">
    <name type="scientific">Letharia lupina</name>
    <dbReference type="NCBI Taxonomy" id="560253"/>
    <lineage>
        <taxon>Eukaryota</taxon>
        <taxon>Fungi</taxon>
        <taxon>Dikarya</taxon>
        <taxon>Ascomycota</taxon>
        <taxon>Pezizomycotina</taxon>
        <taxon>Lecanoromycetes</taxon>
        <taxon>OSLEUM clade</taxon>
        <taxon>Lecanoromycetidae</taxon>
        <taxon>Lecanorales</taxon>
        <taxon>Lecanorineae</taxon>
        <taxon>Parmeliaceae</taxon>
        <taxon>Letharia</taxon>
    </lineage>
</organism>
<reference evidence="8 9" key="1">
    <citation type="journal article" date="2020" name="Genomics">
        <title>Complete, high-quality genomes from long-read metagenomic sequencing of two wolf lichen thalli reveals enigmatic genome architecture.</title>
        <authorList>
            <person name="McKenzie S.K."/>
            <person name="Walston R.F."/>
            <person name="Allen J.L."/>
        </authorList>
    </citation>
    <scope>NUCLEOTIDE SEQUENCE [LARGE SCALE GENOMIC DNA]</scope>
    <source>
        <strain evidence="8">WasteWater1</strain>
    </source>
</reference>
<dbReference type="EC" id="3.1.-.-" evidence="4"/>
<dbReference type="Pfam" id="PF00400">
    <property type="entry name" value="WD40"/>
    <property type="match status" value="1"/>
</dbReference>
<feature type="domain" description="GPI inositol-deacylase winged helix" evidence="6">
    <location>
        <begin position="603"/>
        <end position="694"/>
    </location>
</feature>
<dbReference type="SUPFAM" id="SSF50978">
    <property type="entry name" value="WD40 repeat-like"/>
    <property type="match status" value="1"/>
</dbReference>
<dbReference type="EMBL" id="JACCJB010000019">
    <property type="protein sequence ID" value="KAF6219512.1"/>
    <property type="molecule type" value="Genomic_DNA"/>
</dbReference>
<comment type="similarity">
    <text evidence="4">Belongs to the GPI inositol-deacylase family.</text>
</comment>
<dbReference type="InterPro" id="IPR012908">
    <property type="entry name" value="PGAP1-ab_dom-like"/>
</dbReference>
<dbReference type="GO" id="GO:0005789">
    <property type="term" value="C:endoplasmic reticulum membrane"/>
    <property type="evidence" value="ECO:0007669"/>
    <property type="project" value="UniProtKB-SubCell"/>
</dbReference>
<dbReference type="Pfam" id="PF07819">
    <property type="entry name" value="PGAP1"/>
    <property type="match status" value="1"/>
</dbReference>
<dbReference type="Gene3D" id="3.40.50.300">
    <property type="entry name" value="P-loop containing nucleotide triphosphate hydrolases"/>
    <property type="match status" value="1"/>
</dbReference>
<keyword evidence="4" id="KW-0472">Membrane</keyword>
<dbReference type="GeneID" id="59332390"/>